<evidence type="ECO:0000256" key="2">
    <source>
        <dbReference type="ARBA" id="ARBA00002904"/>
    </source>
</evidence>
<name>A0AAX1G165_VIBPH</name>
<evidence type="ECO:0000256" key="7">
    <source>
        <dbReference type="ARBA" id="ARBA00022833"/>
    </source>
</evidence>
<dbReference type="Gene3D" id="3.10.200.10">
    <property type="entry name" value="Alpha carbonic anhydrase"/>
    <property type="match status" value="1"/>
</dbReference>
<evidence type="ECO:0000256" key="8">
    <source>
        <dbReference type="ARBA" id="ARBA00023239"/>
    </source>
</evidence>
<evidence type="ECO:0000256" key="6">
    <source>
        <dbReference type="ARBA" id="ARBA00022723"/>
    </source>
</evidence>
<dbReference type="PROSITE" id="PS51144">
    <property type="entry name" value="ALPHA_CA_2"/>
    <property type="match status" value="1"/>
</dbReference>
<dbReference type="PANTHER" id="PTHR18952:SF265">
    <property type="entry name" value="CARBONIC ANHYDRASE"/>
    <property type="match status" value="1"/>
</dbReference>
<proteinExistence type="inferred from homology"/>
<keyword evidence="6 10" id="KW-0479">Metal-binding</keyword>
<evidence type="ECO:0000256" key="10">
    <source>
        <dbReference type="RuleBase" id="RU367011"/>
    </source>
</evidence>
<gene>
    <name evidence="12" type="ORF">EHC69_29215</name>
</gene>
<dbReference type="InterPro" id="IPR001148">
    <property type="entry name" value="CA_dom"/>
</dbReference>
<dbReference type="CDD" id="cd03124">
    <property type="entry name" value="alpha_CA_prokaryotic_like"/>
    <property type="match status" value="1"/>
</dbReference>
<feature type="signal peptide" evidence="10">
    <location>
        <begin position="1"/>
        <end position="20"/>
    </location>
</feature>
<evidence type="ECO:0000313" key="13">
    <source>
        <dbReference type="Proteomes" id="UP000464718"/>
    </source>
</evidence>
<comment type="cofactor">
    <cofactor evidence="1 10">
        <name>Zn(2+)</name>
        <dbReference type="ChEBI" id="CHEBI:29105"/>
    </cofactor>
</comment>
<keyword evidence="12" id="KW-0614">Plasmid</keyword>
<dbReference type="Pfam" id="PF00194">
    <property type="entry name" value="Carb_anhydrase"/>
    <property type="match status" value="1"/>
</dbReference>
<evidence type="ECO:0000313" key="12">
    <source>
        <dbReference type="EMBL" id="QHH13340.1"/>
    </source>
</evidence>
<feature type="chain" id="PRO_5043096774" description="Carbonic anhydrase" evidence="10">
    <location>
        <begin position="21"/>
        <end position="239"/>
    </location>
</feature>
<dbReference type="SMART" id="SM01057">
    <property type="entry name" value="Carb_anhydrase"/>
    <property type="match status" value="1"/>
</dbReference>
<evidence type="ECO:0000259" key="11">
    <source>
        <dbReference type="PROSITE" id="PS51144"/>
    </source>
</evidence>
<evidence type="ECO:0000256" key="1">
    <source>
        <dbReference type="ARBA" id="ARBA00001947"/>
    </source>
</evidence>
<protein>
    <recommendedName>
        <fullName evidence="5 10">Carbonic anhydrase</fullName>
        <ecNumber evidence="4 10">4.2.1.1</ecNumber>
    </recommendedName>
</protein>
<feature type="domain" description="Alpha-carbonic anhydrase" evidence="11">
    <location>
        <begin position="21"/>
        <end position="239"/>
    </location>
</feature>
<geneLocation type="plasmid" evidence="13">
    <name>pvpsd2016-4</name>
</geneLocation>
<dbReference type="InterPro" id="IPR041891">
    <property type="entry name" value="Alpha_CA_prokaryot-like"/>
</dbReference>
<dbReference type="EMBL" id="CP034303">
    <property type="protein sequence ID" value="QHH13340.1"/>
    <property type="molecule type" value="Genomic_DNA"/>
</dbReference>
<reference evidence="12 13" key="1">
    <citation type="submission" date="2018-12" db="EMBL/GenBank/DDBJ databases">
        <title>Genomic insights into the evolutionary origins and pathogenicity of five Vibrio parahaemolyticus strains isolated from the shrimp with acute hepatopancreatic necrosis disease (AHPND).</title>
        <authorList>
            <person name="Yang Q."/>
            <person name="Dong X."/>
            <person name="Xie G."/>
            <person name="Fu S."/>
            <person name="Zou P."/>
            <person name="Sun J."/>
            <person name="Wang Y."/>
            <person name="Huang J."/>
        </authorList>
    </citation>
    <scope>NUCLEOTIDE SEQUENCE [LARGE SCALE GENOMIC DNA]</scope>
    <source>
        <strain evidence="12 13">20160303005-1</strain>
        <plasmid evidence="13">pvpsd2016-4</plasmid>
    </source>
</reference>
<evidence type="ECO:0000256" key="3">
    <source>
        <dbReference type="ARBA" id="ARBA00010718"/>
    </source>
</evidence>
<keyword evidence="10" id="KW-0732">Signal</keyword>
<dbReference type="EC" id="4.2.1.1" evidence="4 10"/>
<accession>A0AAX1G165</accession>
<organism evidence="12 13">
    <name type="scientific">Vibrio parahaemolyticus</name>
    <dbReference type="NCBI Taxonomy" id="670"/>
    <lineage>
        <taxon>Bacteria</taxon>
        <taxon>Pseudomonadati</taxon>
        <taxon>Pseudomonadota</taxon>
        <taxon>Gammaproteobacteria</taxon>
        <taxon>Vibrionales</taxon>
        <taxon>Vibrionaceae</taxon>
        <taxon>Vibrio</taxon>
    </lineage>
</organism>
<keyword evidence="8 10" id="KW-0456">Lyase</keyword>
<dbReference type="PROSITE" id="PS00162">
    <property type="entry name" value="ALPHA_CA_1"/>
    <property type="match status" value="1"/>
</dbReference>
<dbReference type="AlphaFoldDB" id="A0AAX1G165"/>
<comment type="catalytic activity">
    <reaction evidence="9 10">
        <text>hydrogencarbonate + H(+) = CO2 + H2O</text>
        <dbReference type="Rhea" id="RHEA:10748"/>
        <dbReference type="ChEBI" id="CHEBI:15377"/>
        <dbReference type="ChEBI" id="CHEBI:15378"/>
        <dbReference type="ChEBI" id="CHEBI:16526"/>
        <dbReference type="ChEBI" id="CHEBI:17544"/>
        <dbReference type="EC" id="4.2.1.1"/>
    </reaction>
</comment>
<dbReference type="InterPro" id="IPR023561">
    <property type="entry name" value="Carbonic_anhydrase_a-class"/>
</dbReference>
<evidence type="ECO:0000256" key="5">
    <source>
        <dbReference type="ARBA" id="ARBA00014628"/>
    </source>
</evidence>
<dbReference type="GO" id="GO:0004089">
    <property type="term" value="F:carbonate dehydratase activity"/>
    <property type="evidence" value="ECO:0007669"/>
    <property type="project" value="UniProtKB-UniRule"/>
</dbReference>
<dbReference type="InterPro" id="IPR036398">
    <property type="entry name" value="CA_dom_sf"/>
</dbReference>
<comment type="similarity">
    <text evidence="3 10">Belongs to the alpha-carbonic anhydrase family.</text>
</comment>
<comment type="function">
    <text evidence="2 10">Reversible hydration of carbon dioxide.</text>
</comment>
<dbReference type="InterPro" id="IPR018338">
    <property type="entry name" value="Carbonic_anhydrase_a-class_CS"/>
</dbReference>
<dbReference type="Proteomes" id="UP000464718">
    <property type="component" value="Plasmid pvpsd2016-4"/>
</dbReference>
<dbReference type="PANTHER" id="PTHR18952">
    <property type="entry name" value="CARBONIC ANHYDRASE"/>
    <property type="match status" value="1"/>
</dbReference>
<evidence type="ECO:0000256" key="4">
    <source>
        <dbReference type="ARBA" id="ARBA00012925"/>
    </source>
</evidence>
<evidence type="ECO:0000256" key="9">
    <source>
        <dbReference type="ARBA" id="ARBA00048348"/>
    </source>
</evidence>
<sequence>MKKSLLTLSLSFLTLSSTYASEWGYNDDQHGPAHWGTFAQDCSMTKNQSPINIEQSTQAKLETLNISYSGKVIGFTNNGHTLQAQVDGQNTLTIDGKTFELQQFHFHTPSENLIKNHQYPLEAHFVHANNEGELAVISVMFDEEQPNSALAQLIKHIPEKDNTDFFSDGFKIRELLPENTRYYRFNGSLTTPPCSEGVRWFVLKDTQSLSKEQSSKLMSVMGQNNRPLQPLNARVVLSN</sequence>
<dbReference type="GO" id="GO:0008270">
    <property type="term" value="F:zinc ion binding"/>
    <property type="evidence" value="ECO:0007669"/>
    <property type="project" value="UniProtKB-UniRule"/>
</dbReference>
<dbReference type="SUPFAM" id="SSF51069">
    <property type="entry name" value="Carbonic anhydrase"/>
    <property type="match status" value="1"/>
</dbReference>
<keyword evidence="7 10" id="KW-0862">Zinc</keyword>
<dbReference type="RefSeq" id="WP_108745472.1">
    <property type="nucleotide sequence ID" value="NZ_CP028144.1"/>
</dbReference>